<dbReference type="InterPro" id="IPR023170">
    <property type="entry name" value="HhH_base_excis_C"/>
</dbReference>
<dbReference type="Gene3D" id="1.10.1670.10">
    <property type="entry name" value="Helix-hairpin-Helix base-excision DNA repair enzymes (C-terminal)"/>
    <property type="match status" value="1"/>
</dbReference>
<sequence length="322" mass="34909">MTDLDRYPPEVRLLAEMVRLGDSARRLLAQAHLLGVTGREALHRMAPEPDEERDATPSVARLLIAYWAGRPPLASLTRYGETIDPTCAQGRWELLALAVLLGAPVPRDAAEATFCQLRAQGLLDLTAAARSAPEWAEAVEEVMTRSYRGRVDRGLQRRRLAAAAQGVQTRWAGDLDGVWEAAGRDAGRAVTLLREGIGGIDRMAAWLVREMGRLGVWPGAHRHAAAFFADPFLREAAVNLGLVTPAQASGSRPHLERRLRDVVSRHFAGDSTVLSSHGRAFCHARNPAVCLSRCPVSRYCRAWDGGHTSDTGEEAGGSSTGS</sequence>
<evidence type="ECO:0000313" key="2">
    <source>
        <dbReference type="Proteomes" id="UP001333102"/>
    </source>
</evidence>
<dbReference type="RefSeq" id="WP_324669606.1">
    <property type="nucleotide sequence ID" value="NZ_CP141614.1"/>
</dbReference>
<name>A0ABZ1BQW6_9FIRM</name>
<keyword evidence="2" id="KW-1185">Reference proteome</keyword>
<evidence type="ECO:0000313" key="1">
    <source>
        <dbReference type="EMBL" id="WRP15212.1"/>
    </source>
</evidence>
<organism evidence="1 2">
    <name type="scientific">Geochorda subterranea</name>
    <dbReference type="NCBI Taxonomy" id="3109564"/>
    <lineage>
        <taxon>Bacteria</taxon>
        <taxon>Bacillati</taxon>
        <taxon>Bacillota</taxon>
        <taxon>Limnochordia</taxon>
        <taxon>Limnochordales</taxon>
        <taxon>Geochordaceae</taxon>
        <taxon>Geochorda</taxon>
    </lineage>
</organism>
<accession>A0ABZ1BQW6</accession>
<gene>
    <name evidence="1" type="ORF">VLY81_03310</name>
</gene>
<proteinExistence type="predicted"/>
<evidence type="ECO:0008006" key="3">
    <source>
        <dbReference type="Google" id="ProtNLM"/>
    </source>
</evidence>
<reference evidence="2" key="1">
    <citation type="submission" date="2023-12" db="EMBL/GenBank/DDBJ databases">
        <title>Novel isolates from deep terrestrial aquifers shed light on the physiology and ecology of the class Limnochordia.</title>
        <authorList>
            <person name="Karnachuk O.V."/>
            <person name="Lukina A.P."/>
            <person name="Avakyan M.R."/>
            <person name="Kadnikov V."/>
            <person name="Begmatov S."/>
            <person name="Beletsky A.V."/>
            <person name="Mardanov A.V."/>
            <person name="Ravin N.V."/>
        </authorList>
    </citation>
    <scope>NUCLEOTIDE SEQUENCE [LARGE SCALE GENOMIC DNA]</scope>
    <source>
        <strain evidence="2">LN</strain>
    </source>
</reference>
<dbReference type="EMBL" id="CP141614">
    <property type="protein sequence ID" value="WRP15212.1"/>
    <property type="molecule type" value="Genomic_DNA"/>
</dbReference>
<protein>
    <recommendedName>
        <fullName evidence="3">Iron-sulfur cluster loop</fullName>
    </recommendedName>
</protein>
<dbReference type="Proteomes" id="UP001333102">
    <property type="component" value="Chromosome"/>
</dbReference>